<dbReference type="Proteomes" id="UP000636661">
    <property type="component" value="Unassembled WGS sequence"/>
</dbReference>
<accession>A0A918I2V3</accession>
<sequence>MLVGQQLAFYGAGQLAVRDVGRDGRQQCGGFGQWPHQPQPEETVRYFLGNRTLQQGPAVDLETTSAQLGYVRMRG</sequence>
<reference evidence="1" key="2">
    <citation type="submission" date="2020-09" db="EMBL/GenBank/DDBJ databases">
        <authorList>
            <person name="Sun Q."/>
            <person name="Ohkuma M."/>
        </authorList>
    </citation>
    <scope>NUCLEOTIDE SEQUENCE</scope>
    <source>
        <strain evidence="1">JCM 4391</strain>
    </source>
</reference>
<keyword evidence="2" id="KW-1185">Reference proteome</keyword>
<reference evidence="1" key="1">
    <citation type="journal article" date="2014" name="Int. J. Syst. Evol. Microbiol.">
        <title>Complete genome sequence of Corynebacterium casei LMG S-19264T (=DSM 44701T), isolated from a smear-ripened cheese.</title>
        <authorList>
            <consortium name="US DOE Joint Genome Institute (JGI-PGF)"/>
            <person name="Walter F."/>
            <person name="Albersmeier A."/>
            <person name="Kalinowski J."/>
            <person name="Ruckert C."/>
        </authorList>
    </citation>
    <scope>NUCLEOTIDE SEQUENCE</scope>
    <source>
        <strain evidence="1">JCM 4391</strain>
    </source>
</reference>
<gene>
    <name evidence="1" type="ORF">GCM10010274_49330</name>
</gene>
<evidence type="ECO:0000313" key="1">
    <source>
        <dbReference type="EMBL" id="GGU54364.1"/>
    </source>
</evidence>
<proteinExistence type="predicted"/>
<comment type="caution">
    <text evidence="1">The sequence shown here is derived from an EMBL/GenBank/DDBJ whole genome shotgun (WGS) entry which is preliminary data.</text>
</comment>
<evidence type="ECO:0000313" key="2">
    <source>
        <dbReference type="Proteomes" id="UP000636661"/>
    </source>
</evidence>
<dbReference type="EMBL" id="BMTP01000013">
    <property type="protein sequence ID" value="GGU54364.1"/>
    <property type="molecule type" value="Genomic_DNA"/>
</dbReference>
<name>A0A918I2V3_9ACTN</name>
<dbReference type="AlphaFoldDB" id="A0A918I2V3"/>
<organism evidence="1 2">
    <name type="scientific">Streptomyces lavendofoliae</name>
    <dbReference type="NCBI Taxonomy" id="67314"/>
    <lineage>
        <taxon>Bacteria</taxon>
        <taxon>Bacillati</taxon>
        <taxon>Actinomycetota</taxon>
        <taxon>Actinomycetes</taxon>
        <taxon>Kitasatosporales</taxon>
        <taxon>Streptomycetaceae</taxon>
        <taxon>Streptomyces</taxon>
    </lineage>
</organism>
<protein>
    <submittedName>
        <fullName evidence="1">Uncharacterized protein</fullName>
    </submittedName>
</protein>